<dbReference type="PANTHER" id="PTHR22803">
    <property type="entry name" value="MANNOSE, PHOSPHOLIPASE, LECTIN RECEPTOR RELATED"/>
    <property type="match status" value="1"/>
</dbReference>
<dbReference type="GO" id="GO:0030246">
    <property type="term" value="F:carbohydrate binding"/>
    <property type="evidence" value="ECO:0007669"/>
    <property type="project" value="UniProtKB-KW"/>
</dbReference>
<keyword evidence="2" id="KW-1015">Disulfide bond</keyword>
<reference evidence="7" key="1">
    <citation type="submission" date="2025-08" db="UniProtKB">
        <authorList>
            <consortium name="RefSeq"/>
        </authorList>
    </citation>
    <scope>IDENTIFICATION</scope>
</reference>
<dbReference type="KEGG" id="caua:113042636"/>
<dbReference type="InterPro" id="IPR016186">
    <property type="entry name" value="C-type_lectin-like/link_sf"/>
</dbReference>
<keyword evidence="4" id="KW-1133">Transmembrane helix</keyword>
<gene>
    <name evidence="7" type="primary">LOC113042636</name>
</gene>
<dbReference type="SMART" id="SM00034">
    <property type="entry name" value="CLECT"/>
    <property type="match status" value="1"/>
</dbReference>
<dbReference type="InterPro" id="IPR016187">
    <property type="entry name" value="CTDL_fold"/>
</dbReference>
<protein>
    <submittedName>
        <fullName evidence="7">CD209 antigen-like protein E</fullName>
    </submittedName>
</protein>
<dbReference type="Gene3D" id="1.20.5.340">
    <property type="match status" value="1"/>
</dbReference>
<feature type="transmembrane region" description="Helical" evidence="4">
    <location>
        <begin position="45"/>
        <end position="66"/>
    </location>
</feature>
<name>A0A6P6JAI1_CARAU</name>
<accession>A0A6P6JAI1</accession>
<dbReference type="PROSITE" id="PS50041">
    <property type="entry name" value="C_TYPE_LECTIN_2"/>
    <property type="match status" value="1"/>
</dbReference>
<organism evidence="6 7">
    <name type="scientific">Carassius auratus</name>
    <name type="common">Goldfish</name>
    <dbReference type="NCBI Taxonomy" id="7957"/>
    <lineage>
        <taxon>Eukaryota</taxon>
        <taxon>Metazoa</taxon>
        <taxon>Chordata</taxon>
        <taxon>Craniata</taxon>
        <taxon>Vertebrata</taxon>
        <taxon>Euteleostomi</taxon>
        <taxon>Actinopterygii</taxon>
        <taxon>Neopterygii</taxon>
        <taxon>Teleostei</taxon>
        <taxon>Ostariophysi</taxon>
        <taxon>Cypriniformes</taxon>
        <taxon>Cyprinidae</taxon>
        <taxon>Cyprininae</taxon>
        <taxon>Carassius</taxon>
    </lineage>
</organism>
<keyword evidence="1" id="KW-0430">Lectin</keyword>
<evidence type="ECO:0000256" key="4">
    <source>
        <dbReference type="SAM" id="Phobius"/>
    </source>
</evidence>
<dbReference type="Proteomes" id="UP000515129">
    <property type="component" value="Chromosome 3"/>
</dbReference>
<evidence type="ECO:0000313" key="7">
    <source>
        <dbReference type="RefSeq" id="XP_026057405.1"/>
    </source>
</evidence>
<keyword evidence="6" id="KW-1185">Reference proteome</keyword>
<dbReference type="RefSeq" id="XP_026057405.1">
    <property type="nucleotide sequence ID" value="XM_026201620.1"/>
</dbReference>
<sequence length="289" mass="33085">MYGKTQEQNMEFEAIYERDEDTSAPRTRSYIPAKGKALQCRGRRCLVLITVSLGLICVLLLIFIILQHNAVTADRDLIKSYKNTAEEFNQSINSLQDKYTDLMTEKHQLQNNFSSLSQKKLQLETKFNDLSVEKSQLQRDFDSLVQRIPDFAYKVKSDELNKNVSKGGNQCSLDGFFISKKAMSWSASRQYCRDRGGDLVIINSVEKQRLMSSLVRLSERSWIGLSDIVNEGNLTWVDNSPLNQGFWLKGEPNDQGGTEDCIELMPSNPVLNNWNDLPCSEKREFICEK</sequence>
<evidence type="ECO:0000313" key="6">
    <source>
        <dbReference type="Proteomes" id="UP000515129"/>
    </source>
</evidence>
<dbReference type="InterPro" id="IPR018378">
    <property type="entry name" value="C-type_lectin_CS"/>
</dbReference>
<dbReference type="PROSITE" id="PS00615">
    <property type="entry name" value="C_TYPE_LECTIN_1"/>
    <property type="match status" value="1"/>
</dbReference>
<evidence type="ECO:0000256" key="3">
    <source>
        <dbReference type="SAM" id="Coils"/>
    </source>
</evidence>
<dbReference type="InterPro" id="IPR033989">
    <property type="entry name" value="CD209-like_CTLD"/>
</dbReference>
<evidence type="ECO:0000256" key="1">
    <source>
        <dbReference type="ARBA" id="ARBA00022734"/>
    </source>
</evidence>
<proteinExistence type="predicted"/>
<keyword evidence="3" id="KW-0175">Coiled coil</keyword>
<dbReference type="InterPro" id="IPR050111">
    <property type="entry name" value="C-type_lectin/snaclec_domain"/>
</dbReference>
<keyword evidence="4" id="KW-0472">Membrane</keyword>
<dbReference type="CDD" id="cd03590">
    <property type="entry name" value="CLECT_DC-SIGN_like"/>
    <property type="match status" value="1"/>
</dbReference>
<dbReference type="SUPFAM" id="SSF90257">
    <property type="entry name" value="Myosin rod fragments"/>
    <property type="match status" value="1"/>
</dbReference>
<dbReference type="AlphaFoldDB" id="A0A6P6JAI1"/>
<evidence type="ECO:0000256" key="2">
    <source>
        <dbReference type="ARBA" id="ARBA00023157"/>
    </source>
</evidence>
<dbReference type="Pfam" id="PF00059">
    <property type="entry name" value="Lectin_C"/>
    <property type="match status" value="1"/>
</dbReference>
<feature type="domain" description="C-type lectin" evidence="5">
    <location>
        <begin position="176"/>
        <end position="288"/>
    </location>
</feature>
<feature type="coiled-coil region" evidence="3">
    <location>
        <begin position="78"/>
        <end position="140"/>
    </location>
</feature>
<dbReference type="InterPro" id="IPR001304">
    <property type="entry name" value="C-type_lectin-like"/>
</dbReference>
<dbReference type="OrthoDB" id="8863991at2759"/>
<evidence type="ECO:0000259" key="5">
    <source>
        <dbReference type="PROSITE" id="PS50041"/>
    </source>
</evidence>
<dbReference type="Gene3D" id="3.10.100.10">
    <property type="entry name" value="Mannose-Binding Protein A, subunit A"/>
    <property type="match status" value="1"/>
</dbReference>
<dbReference type="GeneID" id="113042636"/>
<dbReference type="SUPFAM" id="SSF56436">
    <property type="entry name" value="C-type lectin-like"/>
    <property type="match status" value="1"/>
</dbReference>
<keyword evidence="4" id="KW-0812">Transmembrane</keyword>